<feature type="transmembrane region" description="Helical" evidence="2">
    <location>
        <begin position="268"/>
        <end position="285"/>
    </location>
</feature>
<dbReference type="Proteomes" id="UP000294575">
    <property type="component" value="Unassembled WGS sequence"/>
</dbReference>
<feature type="region of interest" description="Disordered" evidence="1">
    <location>
        <begin position="290"/>
        <end position="313"/>
    </location>
</feature>
<protein>
    <submittedName>
        <fullName evidence="4">Type II secretion system protein A</fullName>
    </submittedName>
</protein>
<dbReference type="InterPro" id="IPR007730">
    <property type="entry name" value="SPOR-like_dom"/>
</dbReference>
<organism evidence="4 5">
    <name type="scientific">Thiopseudomonas denitrificans</name>
    <dbReference type="NCBI Taxonomy" id="1501432"/>
    <lineage>
        <taxon>Bacteria</taxon>
        <taxon>Pseudomonadati</taxon>
        <taxon>Pseudomonadota</taxon>
        <taxon>Gammaproteobacteria</taxon>
        <taxon>Pseudomonadales</taxon>
        <taxon>Pseudomonadaceae</taxon>
        <taxon>Thiopseudomonas</taxon>
    </lineage>
</organism>
<dbReference type="InterPro" id="IPR049945">
    <property type="entry name" value="AAA_22"/>
</dbReference>
<evidence type="ECO:0000256" key="2">
    <source>
        <dbReference type="SAM" id="Phobius"/>
    </source>
</evidence>
<dbReference type="Gene3D" id="3.30.70.1070">
    <property type="entry name" value="Sporulation related repeat"/>
    <property type="match status" value="1"/>
</dbReference>
<dbReference type="Pfam" id="PF05036">
    <property type="entry name" value="SPOR"/>
    <property type="match status" value="1"/>
</dbReference>
<dbReference type="InterPro" id="IPR036680">
    <property type="entry name" value="SPOR-like_sf"/>
</dbReference>
<dbReference type="SUPFAM" id="SSF52540">
    <property type="entry name" value="P-loop containing nucleoside triphosphate hydrolases"/>
    <property type="match status" value="1"/>
</dbReference>
<dbReference type="Pfam" id="PF13401">
    <property type="entry name" value="AAA_22"/>
    <property type="match status" value="1"/>
</dbReference>
<name>A0A4R6TR69_9GAMM</name>
<proteinExistence type="predicted"/>
<dbReference type="EMBL" id="SNYK01000015">
    <property type="protein sequence ID" value="TDQ35491.1"/>
    <property type="molecule type" value="Genomic_DNA"/>
</dbReference>
<accession>A0A4R6TR69</accession>
<gene>
    <name evidence="4" type="ORF">DFQ45_11541</name>
</gene>
<dbReference type="OrthoDB" id="6189127at2"/>
<feature type="domain" description="SPOR" evidence="3">
    <location>
        <begin position="429"/>
        <end position="505"/>
    </location>
</feature>
<sequence>MDIRQDNGAFAAHFGLQHNPFAAASSFQFYKPRRRVVLEQLIHFSRYSELVLAVTGPWGSGKTVLRHAMAAAGKESVLSVVVSALKSGDAAGIAQQIAYALQITHADIMGLLHAVEQSVLAGKDVHLLVDDAEALDASALLLLQRLASGNGRARCKVFLFGEPALQSMLQDMAGADGGADYHLIELEPWTVEEAEGYVQQRLQSAGRGLDLFTGQELGALLERGLGWPGVINQQAQELLLERLSADERSKPAAAPLQRGKAVLPYRHLVALLVVTFLFIFAWYQLDDSKDKPDRAGLTEPVSTSPGQKGPTAQKRVMLDLPASEPAAASRPALQPQQVAVERQAALVPPPPPVEEPVTAVPEPVVAAPVPPPAPQVAAAQQVPETPAAPPAVQPEPARAPAKPAEPPKPKVAAAVAERRAATADNWYAAQPAQGYTLQLFATASEQNARQFVQANGNQFHYFRKVHQGQQLFVVTHGRFDNATAAKAAIERLPESLRRNKPWPRTFASIRQEMR</sequence>
<keyword evidence="2" id="KW-0812">Transmembrane</keyword>
<dbReference type="GO" id="GO:0016887">
    <property type="term" value="F:ATP hydrolysis activity"/>
    <property type="evidence" value="ECO:0007669"/>
    <property type="project" value="InterPro"/>
</dbReference>
<feature type="compositionally biased region" description="Low complexity" evidence="1">
    <location>
        <begin position="375"/>
        <end position="385"/>
    </location>
</feature>
<dbReference type="RefSeq" id="WP_101495536.1">
    <property type="nucleotide sequence ID" value="NZ_LNJZ01000001.1"/>
</dbReference>
<evidence type="ECO:0000256" key="1">
    <source>
        <dbReference type="SAM" id="MobiDB-lite"/>
    </source>
</evidence>
<evidence type="ECO:0000313" key="5">
    <source>
        <dbReference type="Proteomes" id="UP000294575"/>
    </source>
</evidence>
<dbReference type="PANTHER" id="PTHR35894">
    <property type="entry name" value="GENERAL SECRETION PATHWAY PROTEIN A-RELATED"/>
    <property type="match status" value="1"/>
</dbReference>
<dbReference type="InterPro" id="IPR052026">
    <property type="entry name" value="ExeA_AAA_ATPase_DNA-bind"/>
</dbReference>
<dbReference type="PROSITE" id="PS51724">
    <property type="entry name" value="SPOR"/>
    <property type="match status" value="1"/>
</dbReference>
<dbReference type="AlphaFoldDB" id="A0A4R6TR69"/>
<reference evidence="4 5" key="1">
    <citation type="submission" date="2019-03" db="EMBL/GenBank/DDBJ databases">
        <title>Genomic Encyclopedia of Type Strains, Phase IV (KMG-IV): sequencing the most valuable type-strain genomes for metagenomic binning, comparative biology and taxonomic classification.</title>
        <authorList>
            <person name="Goeker M."/>
        </authorList>
    </citation>
    <scope>NUCLEOTIDE SEQUENCE [LARGE SCALE GENOMIC DNA]</scope>
    <source>
        <strain evidence="4 5">DSM 28679</strain>
    </source>
</reference>
<keyword evidence="5" id="KW-1185">Reference proteome</keyword>
<evidence type="ECO:0000259" key="3">
    <source>
        <dbReference type="PROSITE" id="PS51724"/>
    </source>
</evidence>
<comment type="caution">
    <text evidence="4">The sequence shown here is derived from an EMBL/GenBank/DDBJ whole genome shotgun (WGS) entry which is preliminary data.</text>
</comment>
<dbReference type="PANTHER" id="PTHR35894:SF7">
    <property type="entry name" value="GENERAL SECRETION PATHWAY PROTEIN A-RELATED"/>
    <property type="match status" value="1"/>
</dbReference>
<keyword evidence="2" id="KW-1133">Transmembrane helix</keyword>
<dbReference type="GO" id="GO:0042834">
    <property type="term" value="F:peptidoglycan binding"/>
    <property type="evidence" value="ECO:0007669"/>
    <property type="project" value="InterPro"/>
</dbReference>
<keyword evidence="2" id="KW-0472">Membrane</keyword>
<evidence type="ECO:0000313" key="4">
    <source>
        <dbReference type="EMBL" id="TDQ35491.1"/>
    </source>
</evidence>
<dbReference type="InterPro" id="IPR027417">
    <property type="entry name" value="P-loop_NTPase"/>
</dbReference>
<feature type="region of interest" description="Disordered" evidence="1">
    <location>
        <begin position="371"/>
        <end position="408"/>
    </location>
</feature>